<keyword evidence="5" id="KW-1185">Reference proteome</keyword>
<dbReference type="PANTHER" id="PTHR47505:SF1">
    <property type="entry name" value="DNA UTILIZATION PROTEIN YHGH"/>
    <property type="match status" value="1"/>
</dbReference>
<dbReference type="RefSeq" id="WP_095042429.1">
    <property type="nucleotide sequence ID" value="NZ_LN890655.1"/>
</dbReference>
<proteinExistence type="inferred from homology"/>
<accession>A0A160T2Y6</accession>
<dbReference type="Pfam" id="PF18912">
    <property type="entry name" value="DZR_2"/>
    <property type="match status" value="1"/>
</dbReference>
<organism evidence="4 5">
    <name type="scientific">Candidatus Promineifilum breve</name>
    <dbReference type="NCBI Taxonomy" id="1806508"/>
    <lineage>
        <taxon>Bacteria</taxon>
        <taxon>Bacillati</taxon>
        <taxon>Chloroflexota</taxon>
        <taxon>Ardenticatenia</taxon>
        <taxon>Candidatus Promineifilales</taxon>
        <taxon>Candidatus Promineifilaceae</taxon>
        <taxon>Candidatus Promineifilum</taxon>
    </lineage>
</organism>
<keyword evidence="4" id="KW-0328">Glycosyltransferase</keyword>
<dbReference type="CDD" id="cd06223">
    <property type="entry name" value="PRTases_typeI"/>
    <property type="match status" value="1"/>
</dbReference>
<evidence type="ECO:0000313" key="4">
    <source>
        <dbReference type="EMBL" id="CUS02860.2"/>
    </source>
</evidence>
<evidence type="ECO:0000256" key="1">
    <source>
        <dbReference type="ARBA" id="ARBA00008007"/>
    </source>
</evidence>
<gene>
    <name evidence="4" type="ORF">CFX0092_A0982</name>
</gene>
<evidence type="ECO:0000313" key="5">
    <source>
        <dbReference type="Proteomes" id="UP000215027"/>
    </source>
</evidence>
<dbReference type="InterPro" id="IPR044005">
    <property type="entry name" value="DZR_2"/>
</dbReference>
<dbReference type="AlphaFoldDB" id="A0A160T2Y6"/>
<comment type="similarity">
    <text evidence="1">Belongs to the ComF/GntX family.</text>
</comment>
<dbReference type="Proteomes" id="UP000215027">
    <property type="component" value="Chromosome I"/>
</dbReference>
<evidence type="ECO:0000259" key="3">
    <source>
        <dbReference type="Pfam" id="PF18912"/>
    </source>
</evidence>
<dbReference type="KEGG" id="pbf:CFX0092_A0982"/>
<feature type="domain" description="Double zinc ribbon" evidence="3">
    <location>
        <begin position="22"/>
        <end position="78"/>
    </location>
</feature>
<dbReference type="PANTHER" id="PTHR47505">
    <property type="entry name" value="DNA UTILIZATION PROTEIN YHGH"/>
    <property type="match status" value="1"/>
</dbReference>
<dbReference type="Pfam" id="PF00156">
    <property type="entry name" value="Pribosyltran"/>
    <property type="match status" value="1"/>
</dbReference>
<dbReference type="Gene3D" id="3.40.50.2020">
    <property type="match status" value="1"/>
</dbReference>
<dbReference type="GO" id="GO:0016757">
    <property type="term" value="F:glycosyltransferase activity"/>
    <property type="evidence" value="ECO:0007669"/>
    <property type="project" value="UniProtKB-KW"/>
</dbReference>
<evidence type="ECO:0000259" key="2">
    <source>
        <dbReference type="Pfam" id="PF00156"/>
    </source>
</evidence>
<feature type="domain" description="Phosphoribosyltransferase" evidence="2">
    <location>
        <begin position="154"/>
        <end position="244"/>
    </location>
</feature>
<dbReference type="SUPFAM" id="SSF53271">
    <property type="entry name" value="PRTase-like"/>
    <property type="match status" value="1"/>
</dbReference>
<dbReference type="InterPro" id="IPR000836">
    <property type="entry name" value="PRTase_dom"/>
</dbReference>
<reference evidence="4" key="1">
    <citation type="submission" date="2016-01" db="EMBL/GenBank/DDBJ databases">
        <authorList>
            <person name="Mcilroy J.S."/>
            <person name="Karst M S."/>
            <person name="Albertsen M."/>
        </authorList>
    </citation>
    <scope>NUCLEOTIDE SEQUENCE</scope>
    <source>
        <strain evidence="4">Cfx-K</strain>
    </source>
</reference>
<dbReference type="InterPro" id="IPR029057">
    <property type="entry name" value="PRTase-like"/>
</dbReference>
<name>A0A160T2Y6_9CHLR</name>
<sequence>MSGVDLPSWPATRLRQLAAFCLDVVFPPVCVGCRAVGAPLCAACAARMVRVAEPICPRCGRHLAGEADRRPAVPCRECRAAPHPLTQMRAALRYQEPTSGVIHRFKYEGFSSLGALLAEQMIAAWPRWEQPPDLILPIPLHARRRRQRGYNQSELLARPLARALGIAVDTAVLQRTRHTVPQVGLGPDERQANVRGAFEAGVAVVGRHVLLIDDVLTTGATMSAAAEALLAAGAAGVAAYCLARVN</sequence>
<protein>
    <submittedName>
        <fullName evidence="4">Phosphoribosyltransferase</fullName>
    </submittedName>
</protein>
<dbReference type="InterPro" id="IPR051910">
    <property type="entry name" value="ComF/GntX_DNA_util-trans"/>
</dbReference>
<keyword evidence="4" id="KW-0808">Transferase</keyword>
<dbReference type="OrthoDB" id="9779910at2"/>
<dbReference type="EMBL" id="LN890655">
    <property type="protein sequence ID" value="CUS02860.2"/>
    <property type="molecule type" value="Genomic_DNA"/>
</dbReference>